<dbReference type="Proteomes" id="UP001652621">
    <property type="component" value="Unplaced"/>
</dbReference>
<dbReference type="OrthoDB" id="7762401at2759"/>
<sequence>MHWLAERTPYFGLALMAAYGAYEMLPDVHPYAFTASAFGIVFGIYGMVGGRELRCSLVKSVLDTTMDIVPLSLMNIEIFLQMGEPYAMAHALFIIPLILDFIAKLFGDETDEESTQILKYVNTLANVVSLSSLAYREDNYLYGCVAISILAAQTSSVVWGGPCRGYRSEFVHVMGYSMFYFASIMAITVPNVAIKGEIPTEIKKEAV</sequence>
<dbReference type="InterPro" id="IPR032007">
    <property type="entry name" value="DUF4791"/>
</dbReference>
<evidence type="ECO:0000256" key="1">
    <source>
        <dbReference type="SAM" id="Phobius"/>
    </source>
</evidence>
<dbReference type="Pfam" id="PF16039">
    <property type="entry name" value="DUF4791"/>
    <property type="match status" value="1"/>
</dbReference>
<feature type="transmembrane region" description="Helical" evidence="1">
    <location>
        <begin position="173"/>
        <end position="194"/>
    </location>
</feature>
<feature type="transmembrane region" description="Helical" evidence="1">
    <location>
        <begin position="28"/>
        <end position="48"/>
    </location>
</feature>
<keyword evidence="1" id="KW-1133">Transmembrane helix</keyword>
<dbReference type="RefSeq" id="XP_019894033.1">
    <property type="nucleotide sequence ID" value="XM_020038474.2"/>
</dbReference>
<reference evidence="3" key="1">
    <citation type="submission" date="2025-08" db="UniProtKB">
        <authorList>
            <consortium name="RefSeq"/>
        </authorList>
    </citation>
    <scope>IDENTIFICATION</scope>
    <source>
        <strain evidence="3">Aabys</strain>
        <tissue evidence="3">Whole body</tissue>
    </source>
</reference>
<proteinExistence type="predicted"/>
<evidence type="ECO:0000313" key="3">
    <source>
        <dbReference type="RefSeq" id="XP_019894033.1"/>
    </source>
</evidence>
<dbReference type="AlphaFoldDB" id="A0A9J7IF27"/>
<dbReference type="GeneID" id="109613527"/>
<dbReference type="KEGG" id="mde:109613527"/>
<protein>
    <submittedName>
        <fullName evidence="3">Uncharacterized protein LOC109613527</fullName>
    </submittedName>
</protein>
<keyword evidence="1" id="KW-0472">Membrane</keyword>
<keyword evidence="1" id="KW-0812">Transmembrane</keyword>
<feature type="transmembrane region" description="Helical" evidence="1">
    <location>
        <begin position="140"/>
        <end position="161"/>
    </location>
</feature>
<keyword evidence="2" id="KW-1185">Reference proteome</keyword>
<accession>A0A9J7IF27</accession>
<dbReference type="VEuPathDB" id="VectorBase:MDOMA2_014027"/>
<evidence type="ECO:0000313" key="2">
    <source>
        <dbReference type="Proteomes" id="UP001652621"/>
    </source>
</evidence>
<name>A0A9J7IF27_MUSDO</name>
<organism evidence="2 3">
    <name type="scientific">Musca domestica</name>
    <name type="common">House fly</name>
    <dbReference type="NCBI Taxonomy" id="7370"/>
    <lineage>
        <taxon>Eukaryota</taxon>
        <taxon>Metazoa</taxon>
        <taxon>Ecdysozoa</taxon>
        <taxon>Arthropoda</taxon>
        <taxon>Hexapoda</taxon>
        <taxon>Insecta</taxon>
        <taxon>Pterygota</taxon>
        <taxon>Neoptera</taxon>
        <taxon>Endopterygota</taxon>
        <taxon>Diptera</taxon>
        <taxon>Brachycera</taxon>
        <taxon>Muscomorpha</taxon>
        <taxon>Muscoidea</taxon>
        <taxon>Muscidae</taxon>
        <taxon>Musca</taxon>
    </lineage>
</organism>
<gene>
    <name evidence="3" type="primary">LOC109613527</name>
</gene>